<organism evidence="2 3">
    <name type="scientific">Escallonia herrerae</name>
    <dbReference type="NCBI Taxonomy" id="1293975"/>
    <lineage>
        <taxon>Eukaryota</taxon>
        <taxon>Viridiplantae</taxon>
        <taxon>Streptophyta</taxon>
        <taxon>Embryophyta</taxon>
        <taxon>Tracheophyta</taxon>
        <taxon>Spermatophyta</taxon>
        <taxon>Magnoliopsida</taxon>
        <taxon>eudicotyledons</taxon>
        <taxon>Gunneridae</taxon>
        <taxon>Pentapetalae</taxon>
        <taxon>asterids</taxon>
        <taxon>campanulids</taxon>
        <taxon>Escalloniales</taxon>
        <taxon>Escalloniaceae</taxon>
        <taxon>Escallonia</taxon>
    </lineage>
</organism>
<comment type="caution">
    <text evidence="2">The sequence shown here is derived from an EMBL/GenBank/DDBJ whole genome shotgun (WGS) entry which is preliminary data.</text>
</comment>
<evidence type="ECO:0000256" key="1">
    <source>
        <dbReference type="SAM" id="SignalP"/>
    </source>
</evidence>
<dbReference type="EMBL" id="JAVXUP010001027">
    <property type="protein sequence ID" value="KAK3017056.1"/>
    <property type="molecule type" value="Genomic_DNA"/>
</dbReference>
<dbReference type="AlphaFoldDB" id="A0AA89AZI4"/>
<feature type="signal peptide" evidence="1">
    <location>
        <begin position="1"/>
        <end position="19"/>
    </location>
</feature>
<dbReference type="Proteomes" id="UP001188597">
    <property type="component" value="Unassembled WGS sequence"/>
</dbReference>
<proteinExistence type="predicted"/>
<evidence type="ECO:0000313" key="2">
    <source>
        <dbReference type="EMBL" id="KAK3017056.1"/>
    </source>
</evidence>
<evidence type="ECO:0000313" key="3">
    <source>
        <dbReference type="Proteomes" id="UP001188597"/>
    </source>
</evidence>
<gene>
    <name evidence="2" type="ORF">RJ639_006987</name>
</gene>
<dbReference type="Pfam" id="PF04450">
    <property type="entry name" value="BSP"/>
    <property type="match status" value="1"/>
</dbReference>
<accession>A0AA89AZI4</accession>
<keyword evidence="3" id="KW-1185">Reference proteome</keyword>
<reference evidence="2" key="1">
    <citation type="submission" date="2022-12" db="EMBL/GenBank/DDBJ databases">
        <title>Draft genome assemblies for two species of Escallonia (Escalloniales).</title>
        <authorList>
            <person name="Chanderbali A."/>
            <person name="Dervinis C."/>
            <person name="Anghel I."/>
            <person name="Soltis D."/>
            <person name="Soltis P."/>
            <person name="Zapata F."/>
        </authorList>
    </citation>
    <scope>NUCLEOTIDE SEQUENCE</scope>
    <source>
        <strain evidence="2">UCBG64.0493</strain>
        <tissue evidence="2">Leaf</tissue>
    </source>
</reference>
<sequence>MKSFIKFLLVMVALRLIQAVEFKVSKNVTGAPGNEQILQVASEIFVWQLSRKKKDQRKNVNRVMIIVESYNGVVYTENNVVHLSAKYAAD</sequence>
<protein>
    <submittedName>
        <fullName evidence="2">Uncharacterized protein</fullName>
    </submittedName>
</protein>
<name>A0AA89AZI4_9ASTE</name>
<keyword evidence="1" id="KW-0732">Signal</keyword>
<dbReference type="InterPro" id="IPR007541">
    <property type="entry name" value="Uncharacterised_BSP"/>
</dbReference>
<feature type="chain" id="PRO_5041654142" evidence="1">
    <location>
        <begin position="20"/>
        <end position="90"/>
    </location>
</feature>